<dbReference type="GO" id="GO:0004803">
    <property type="term" value="F:transposase activity"/>
    <property type="evidence" value="ECO:0007669"/>
    <property type="project" value="InterPro"/>
</dbReference>
<keyword evidence="1" id="KW-1133">Transmembrane helix</keyword>
<gene>
    <name evidence="2" type="ORF">CARN7_2129</name>
</gene>
<feature type="transmembrane region" description="Helical" evidence="1">
    <location>
        <begin position="21"/>
        <end position="40"/>
    </location>
</feature>
<dbReference type="AlphaFoldDB" id="E6QVN8"/>
<organism evidence="2">
    <name type="scientific">mine drainage metagenome</name>
    <dbReference type="NCBI Taxonomy" id="410659"/>
    <lineage>
        <taxon>unclassified sequences</taxon>
        <taxon>metagenomes</taxon>
        <taxon>ecological metagenomes</taxon>
    </lineage>
</organism>
<dbReference type="Pfam" id="PF01527">
    <property type="entry name" value="HTH_Tnp_1"/>
    <property type="match status" value="1"/>
</dbReference>
<proteinExistence type="predicted"/>
<protein>
    <submittedName>
        <fullName evidence="2">ORFA of ISCARN108, IS66 family</fullName>
    </submittedName>
</protein>
<dbReference type="SUPFAM" id="SSF46689">
    <property type="entry name" value="Homeodomain-like"/>
    <property type="match status" value="1"/>
</dbReference>
<name>E6QVN8_9ZZZZ</name>
<evidence type="ECO:0000256" key="1">
    <source>
        <dbReference type="SAM" id="Phobius"/>
    </source>
</evidence>
<keyword evidence="1" id="KW-0472">Membrane</keyword>
<dbReference type="GO" id="GO:0003677">
    <property type="term" value="F:DNA binding"/>
    <property type="evidence" value="ECO:0007669"/>
    <property type="project" value="InterPro"/>
</dbReference>
<dbReference type="EMBL" id="CABR01000133">
    <property type="protein sequence ID" value="CBI11311.1"/>
    <property type="molecule type" value="Genomic_DNA"/>
</dbReference>
<accession>E6QVN8</accession>
<sequence>MNTSQSIRRKRRHSTEFKQGLVALCQPSISVSAVALAHGINANLLRRWIKQFTQTSPVVNTPAKLLPIQVDFPAGSAVSDVIEIRIQKGRARIDIRWPNQHAHACGLWLTELLK</sequence>
<dbReference type="InterPro" id="IPR009057">
    <property type="entry name" value="Homeodomain-like_sf"/>
</dbReference>
<dbReference type="GO" id="GO:0006313">
    <property type="term" value="P:DNA transposition"/>
    <property type="evidence" value="ECO:0007669"/>
    <property type="project" value="InterPro"/>
</dbReference>
<dbReference type="InterPro" id="IPR002514">
    <property type="entry name" value="Transposase_8"/>
</dbReference>
<evidence type="ECO:0000313" key="2">
    <source>
        <dbReference type="EMBL" id="CBI11311.1"/>
    </source>
</evidence>
<comment type="caution">
    <text evidence="2">The sequence shown here is derived from an EMBL/GenBank/DDBJ whole genome shotgun (WGS) entry which is preliminary data.</text>
</comment>
<keyword evidence="1" id="KW-0812">Transmembrane</keyword>
<reference evidence="2" key="1">
    <citation type="submission" date="2009-10" db="EMBL/GenBank/DDBJ databases">
        <title>Diversity of trophic interactions inside an arsenic-rich microbial ecosystem.</title>
        <authorList>
            <person name="Bertin P.N."/>
            <person name="Heinrich-Salmeron A."/>
            <person name="Pelletier E."/>
            <person name="Goulhen-Chollet F."/>
            <person name="Arsene-Ploetze F."/>
            <person name="Gallien S."/>
            <person name="Calteau A."/>
            <person name="Vallenet D."/>
            <person name="Casiot C."/>
            <person name="Chane-Woon-Ming B."/>
            <person name="Giloteaux L."/>
            <person name="Barakat M."/>
            <person name="Bonnefoy V."/>
            <person name="Bruneel O."/>
            <person name="Chandler M."/>
            <person name="Cleiss J."/>
            <person name="Duran R."/>
            <person name="Elbaz-Poulichet F."/>
            <person name="Fonknechten N."/>
            <person name="Lauga B."/>
            <person name="Mornico D."/>
            <person name="Ortet P."/>
            <person name="Schaeffer C."/>
            <person name="Siguier P."/>
            <person name="Alexander Thil Smith A."/>
            <person name="Van Dorsselaer A."/>
            <person name="Weissenbach J."/>
            <person name="Medigue C."/>
            <person name="Le Paslier D."/>
        </authorList>
    </citation>
    <scope>NUCLEOTIDE SEQUENCE</scope>
</reference>